<feature type="domain" description="NodB homology" evidence="3">
    <location>
        <begin position="27"/>
        <end position="255"/>
    </location>
</feature>
<dbReference type="PANTHER" id="PTHR10587:SF133">
    <property type="entry name" value="CHITIN DEACETYLASE 1-RELATED"/>
    <property type="match status" value="1"/>
</dbReference>
<sequence length="313" mass="37075">MIVKKFRELVFCLYVLLFCLPGYTQDKTIAFTIDDVPNTILFESEDYSATLLQKIDSANIPAAIFINEGLIFSNDNYAKNIDLLVDWLEHEQIESGNHSFSHLNYTNTSFSDFTEDILKGEVITRKILEKRNKYPKYFRFPYNSLGKDSISQRQIADFLNERNYYVTPFTIGSSDYIYNALYKSALADDNLNRADSIAQLYLELTEKLLDFYESYFQETIQRNVSHIYLCHDNKLNADYFDELLGLFRNKGYSIVSLDKALEDPIYSRQNYYYEKHGVSWVYRWIKDKNQRMQLMRKEPWVGKEVYNLYQNKN</sequence>
<reference evidence="4" key="1">
    <citation type="submission" date="2023-06" db="EMBL/GenBank/DDBJ databases">
        <title>Genomic of Parafulvivirga corallium.</title>
        <authorList>
            <person name="Wang G."/>
        </authorList>
    </citation>
    <scope>NUCLEOTIDE SEQUENCE</scope>
    <source>
        <strain evidence="4">BMA10</strain>
    </source>
</reference>
<dbReference type="InterPro" id="IPR002509">
    <property type="entry name" value="NODB_dom"/>
</dbReference>
<gene>
    <name evidence="4" type="ORF">QQ008_04275</name>
</gene>
<evidence type="ECO:0000313" key="5">
    <source>
        <dbReference type="Proteomes" id="UP001172082"/>
    </source>
</evidence>
<name>A0ABT8KJY5_9BACT</name>
<evidence type="ECO:0000313" key="4">
    <source>
        <dbReference type="EMBL" id="MDN5200558.1"/>
    </source>
</evidence>
<evidence type="ECO:0000256" key="2">
    <source>
        <dbReference type="ARBA" id="ARBA00022801"/>
    </source>
</evidence>
<evidence type="ECO:0000259" key="3">
    <source>
        <dbReference type="PROSITE" id="PS51677"/>
    </source>
</evidence>
<evidence type="ECO:0000256" key="1">
    <source>
        <dbReference type="ARBA" id="ARBA00022723"/>
    </source>
</evidence>
<dbReference type="SUPFAM" id="SSF88713">
    <property type="entry name" value="Glycoside hydrolase/deacetylase"/>
    <property type="match status" value="1"/>
</dbReference>
<proteinExistence type="predicted"/>
<organism evidence="4 5">
    <name type="scientific">Splendidivirga corallicola</name>
    <dbReference type="NCBI Taxonomy" id="3051826"/>
    <lineage>
        <taxon>Bacteria</taxon>
        <taxon>Pseudomonadati</taxon>
        <taxon>Bacteroidota</taxon>
        <taxon>Cytophagia</taxon>
        <taxon>Cytophagales</taxon>
        <taxon>Splendidivirgaceae</taxon>
        <taxon>Splendidivirga</taxon>
    </lineage>
</organism>
<protein>
    <submittedName>
        <fullName evidence="4">Polysaccharide deacetylase family protein</fullName>
    </submittedName>
</protein>
<accession>A0ABT8KJY5</accession>
<dbReference type="RefSeq" id="WP_346750581.1">
    <property type="nucleotide sequence ID" value="NZ_JAUJEA010000001.1"/>
</dbReference>
<dbReference type="Proteomes" id="UP001172082">
    <property type="component" value="Unassembled WGS sequence"/>
</dbReference>
<keyword evidence="2" id="KW-0378">Hydrolase</keyword>
<dbReference type="InterPro" id="IPR011330">
    <property type="entry name" value="Glyco_hydro/deAcase_b/a-brl"/>
</dbReference>
<keyword evidence="1" id="KW-0479">Metal-binding</keyword>
<dbReference type="Pfam" id="PF01522">
    <property type="entry name" value="Polysacc_deac_1"/>
    <property type="match status" value="1"/>
</dbReference>
<comment type="caution">
    <text evidence="4">The sequence shown here is derived from an EMBL/GenBank/DDBJ whole genome shotgun (WGS) entry which is preliminary data.</text>
</comment>
<dbReference type="Gene3D" id="3.20.20.370">
    <property type="entry name" value="Glycoside hydrolase/deacetylase"/>
    <property type="match status" value="1"/>
</dbReference>
<dbReference type="EMBL" id="JAUJEA010000001">
    <property type="protein sequence ID" value="MDN5200558.1"/>
    <property type="molecule type" value="Genomic_DNA"/>
</dbReference>
<keyword evidence="5" id="KW-1185">Reference proteome</keyword>
<dbReference type="PROSITE" id="PS51677">
    <property type="entry name" value="NODB"/>
    <property type="match status" value="1"/>
</dbReference>
<dbReference type="InterPro" id="IPR050248">
    <property type="entry name" value="Polysacc_deacetylase_ArnD"/>
</dbReference>
<dbReference type="PANTHER" id="PTHR10587">
    <property type="entry name" value="GLYCOSYL TRANSFERASE-RELATED"/>
    <property type="match status" value="1"/>
</dbReference>